<dbReference type="Proteomes" id="UP001162131">
    <property type="component" value="Unassembled WGS sequence"/>
</dbReference>
<protein>
    <submittedName>
        <fullName evidence="2">Uncharacterized protein</fullName>
    </submittedName>
</protein>
<evidence type="ECO:0000313" key="2">
    <source>
        <dbReference type="EMBL" id="CAG9333834.1"/>
    </source>
</evidence>
<comment type="caution">
    <text evidence="2">The sequence shown here is derived from an EMBL/GenBank/DDBJ whole genome shotgun (WGS) entry which is preliminary data.</text>
</comment>
<feature type="signal peptide" evidence="1">
    <location>
        <begin position="1"/>
        <end position="20"/>
    </location>
</feature>
<reference evidence="2" key="1">
    <citation type="submission" date="2021-09" db="EMBL/GenBank/DDBJ databases">
        <authorList>
            <consortium name="AG Swart"/>
            <person name="Singh M."/>
            <person name="Singh A."/>
            <person name="Seah K."/>
            <person name="Emmerich C."/>
        </authorList>
    </citation>
    <scope>NUCLEOTIDE SEQUENCE</scope>
    <source>
        <strain evidence="2">ATCC30299</strain>
    </source>
</reference>
<dbReference type="EMBL" id="CAJZBQ010000057">
    <property type="protein sequence ID" value="CAG9333834.1"/>
    <property type="molecule type" value="Genomic_DNA"/>
</dbReference>
<name>A0AAU9K7E3_9CILI</name>
<gene>
    <name evidence="2" type="ORF">BSTOLATCC_MIC59962</name>
</gene>
<dbReference type="AlphaFoldDB" id="A0AAU9K7E3"/>
<keyword evidence="1" id="KW-0732">Signal</keyword>
<accession>A0AAU9K7E3</accession>
<feature type="chain" id="PRO_5043459911" evidence="1">
    <location>
        <begin position="21"/>
        <end position="128"/>
    </location>
</feature>
<evidence type="ECO:0000313" key="3">
    <source>
        <dbReference type="Proteomes" id="UP001162131"/>
    </source>
</evidence>
<sequence>MNTPLLCIVNLILSFSICRKQWIRITMIYRNFKLTEIIYPDFRETPYLLSFERAQNCTNNISARIVYVFPVSIGLSIRDMPSSPSSIFFNEKKLIKFKSETLGKILYNGCFLDQADIQSDKSYLEEIM</sequence>
<keyword evidence="3" id="KW-1185">Reference proteome</keyword>
<evidence type="ECO:0000256" key="1">
    <source>
        <dbReference type="SAM" id="SignalP"/>
    </source>
</evidence>
<organism evidence="2 3">
    <name type="scientific">Blepharisma stoltei</name>
    <dbReference type="NCBI Taxonomy" id="1481888"/>
    <lineage>
        <taxon>Eukaryota</taxon>
        <taxon>Sar</taxon>
        <taxon>Alveolata</taxon>
        <taxon>Ciliophora</taxon>
        <taxon>Postciliodesmatophora</taxon>
        <taxon>Heterotrichea</taxon>
        <taxon>Heterotrichida</taxon>
        <taxon>Blepharismidae</taxon>
        <taxon>Blepharisma</taxon>
    </lineage>
</organism>
<proteinExistence type="predicted"/>